<gene>
    <name evidence="2" type="ORF">SAMN05660209_04000</name>
</gene>
<keyword evidence="3" id="KW-1185">Reference proteome</keyword>
<evidence type="ECO:0000256" key="1">
    <source>
        <dbReference type="SAM" id="MobiDB-lite"/>
    </source>
</evidence>
<feature type="region of interest" description="Disordered" evidence="1">
    <location>
        <begin position="118"/>
        <end position="160"/>
    </location>
</feature>
<accession>A0A1H3NLS1</accession>
<feature type="compositionally biased region" description="Low complexity" evidence="1">
    <location>
        <begin position="132"/>
        <end position="143"/>
    </location>
</feature>
<evidence type="ECO:0000313" key="3">
    <source>
        <dbReference type="Proteomes" id="UP000198921"/>
    </source>
</evidence>
<feature type="compositionally biased region" description="Basic residues" evidence="1">
    <location>
        <begin position="144"/>
        <end position="160"/>
    </location>
</feature>
<name>A0A1H3NLS1_9ACTN</name>
<organism evidence="2 3">
    <name type="scientific">Geodermatophilus africanus</name>
    <dbReference type="NCBI Taxonomy" id="1137993"/>
    <lineage>
        <taxon>Bacteria</taxon>
        <taxon>Bacillati</taxon>
        <taxon>Actinomycetota</taxon>
        <taxon>Actinomycetes</taxon>
        <taxon>Geodermatophilales</taxon>
        <taxon>Geodermatophilaceae</taxon>
        <taxon>Geodermatophilus</taxon>
    </lineage>
</organism>
<dbReference type="AlphaFoldDB" id="A0A1H3NLS1"/>
<sequence length="160" mass="17433">MEPRPNEIPGLLPVRRLLGRSQTVAVALMSIHAYSTGLQFHLMARSRPGHPLGPTHVRLAERAGLPVVPSPQFDVTVADGTEAFPLDLSEAFGRLDALRDRTVIIGWRAGGAHDRRDGEYWLTPNPLSGSQSGSPGRTSASAAPRRRSRRGRSVRQLHPP</sequence>
<proteinExistence type="predicted"/>
<dbReference type="Proteomes" id="UP000198921">
    <property type="component" value="Unassembled WGS sequence"/>
</dbReference>
<protein>
    <submittedName>
        <fullName evidence="2">Uncharacterized protein</fullName>
    </submittedName>
</protein>
<evidence type="ECO:0000313" key="2">
    <source>
        <dbReference type="EMBL" id="SDY89375.1"/>
    </source>
</evidence>
<reference evidence="3" key="1">
    <citation type="submission" date="2016-10" db="EMBL/GenBank/DDBJ databases">
        <authorList>
            <person name="Varghese N."/>
            <person name="Submissions S."/>
        </authorList>
    </citation>
    <scope>NUCLEOTIDE SEQUENCE [LARGE SCALE GENOMIC DNA]</scope>
    <source>
        <strain evidence="3">DSM 45422</strain>
    </source>
</reference>
<dbReference type="EMBL" id="FNOT01000013">
    <property type="protein sequence ID" value="SDY89375.1"/>
    <property type="molecule type" value="Genomic_DNA"/>
</dbReference>